<comment type="caution">
    <text evidence="2">The sequence shown here is derived from an EMBL/GenBank/DDBJ whole genome shotgun (WGS) entry which is preliminary data.</text>
</comment>
<name>A0AAW1WBI5_RUBAR</name>
<accession>A0AAW1WBI5</accession>
<evidence type="ECO:0000256" key="1">
    <source>
        <dbReference type="SAM" id="MobiDB-lite"/>
    </source>
</evidence>
<dbReference type="Proteomes" id="UP001457282">
    <property type="component" value="Unassembled WGS sequence"/>
</dbReference>
<sequence>MQRQSSQSQSSSIDHSLQCPNDLDTHKHRCAPPYTHNQPLQCLHDFNSQASLQRPQIDFLSLSDTPPITVASPPIHLQSIHKTHNSCNSEHHRLVDGCPRLGSRCSGDLKGAQRKRLYLF</sequence>
<protein>
    <submittedName>
        <fullName evidence="2">Uncharacterized protein</fullName>
    </submittedName>
</protein>
<feature type="compositionally biased region" description="Low complexity" evidence="1">
    <location>
        <begin position="1"/>
        <end position="12"/>
    </location>
</feature>
<dbReference type="EMBL" id="JBEDUW010000006">
    <property type="protein sequence ID" value="KAK9921370.1"/>
    <property type="molecule type" value="Genomic_DNA"/>
</dbReference>
<gene>
    <name evidence="2" type="ORF">M0R45_029881</name>
</gene>
<dbReference type="AlphaFoldDB" id="A0AAW1WBI5"/>
<keyword evidence="3" id="KW-1185">Reference proteome</keyword>
<evidence type="ECO:0000313" key="2">
    <source>
        <dbReference type="EMBL" id="KAK9921370.1"/>
    </source>
</evidence>
<proteinExistence type="predicted"/>
<reference evidence="2 3" key="1">
    <citation type="journal article" date="2023" name="G3 (Bethesda)">
        <title>A chromosome-length genome assembly and annotation of blackberry (Rubus argutus, cv. 'Hillquist').</title>
        <authorList>
            <person name="Bruna T."/>
            <person name="Aryal R."/>
            <person name="Dudchenko O."/>
            <person name="Sargent D.J."/>
            <person name="Mead D."/>
            <person name="Buti M."/>
            <person name="Cavallini A."/>
            <person name="Hytonen T."/>
            <person name="Andres J."/>
            <person name="Pham M."/>
            <person name="Weisz D."/>
            <person name="Mascagni F."/>
            <person name="Usai G."/>
            <person name="Natali L."/>
            <person name="Bassil N."/>
            <person name="Fernandez G.E."/>
            <person name="Lomsadze A."/>
            <person name="Armour M."/>
            <person name="Olukolu B."/>
            <person name="Poorten T."/>
            <person name="Britton C."/>
            <person name="Davik J."/>
            <person name="Ashrafi H."/>
            <person name="Aiden E.L."/>
            <person name="Borodovsky M."/>
            <person name="Worthington M."/>
        </authorList>
    </citation>
    <scope>NUCLEOTIDE SEQUENCE [LARGE SCALE GENOMIC DNA]</scope>
    <source>
        <strain evidence="2">PI 553951</strain>
    </source>
</reference>
<feature type="region of interest" description="Disordered" evidence="1">
    <location>
        <begin position="1"/>
        <end position="34"/>
    </location>
</feature>
<organism evidence="2 3">
    <name type="scientific">Rubus argutus</name>
    <name type="common">Southern blackberry</name>
    <dbReference type="NCBI Taxonomy" id="59490"/>
    <lineage>
        <taxon>Eukaryota</taxon>
        <taxon>Viridiplantae</taxon>
        <taxon>Streptophyta</taxon>
        <taxon>Embryophyta</taxon>
        <taxon>Tracheophyta</taxon>
        <taxon>Spermatophyta</taxon>
        <taxon>Magnoliopsida</taxon>
        <taxon>eudicotyledons</taxon>
        <taxon>Gunneridae</taxon>
        <taxon>Pentapetalae</taxon>
        <taxon>rosids</taxon>
        <taxon>fabids</taxon>
        <taxon>Rosales</taxon>
        <taxon>Rosaceae</taxon>
        <taxon>Rosoideae</taxon>
        <taxon>Rosoideae incertae sedis</taxon>
        <taxon>Rubus</taxon>
    </lineage>
</organism>
<evidence type="ECO:0000313" key="3">
    <source>
        <dbReference type="Proteomes" id="UP001457282"/>
    </source>
</evidence>